<dbReference type="SUPFAM" id="SSF52218">
    <property type="entry name" value="Flavoproteins"/>
    <property type="match status" value="1"/>
</dbReference>
<protein>
    <submittedName>
        <fullName evidence="3">NAD(P)H:quinone oxidoreductase</fullName>
        <ecNumber evidence="3">1.6.5.2</ecNumber>
    </submittedName>
</protein>
<dbReference type="EMBL" id="JBHULT010000011">
    <property type="protein sequence ID" value="MFD2518895.1"/>
    <property type="molecule type" value="Genomic_DNA"/>
</dbReference>
<dbReference type="EC" id="1.6.5.2" evidence="3"/>
<dbReference type="PANTHER" id="PTHR30546:SF23">
    <property type="entry name" value="FLAVOPROTEIN-LIKE PROTEIN YCP4-RELATED"/>
    <property type="match status" value="1"/>
</dbReference>
<evidence type="ECO:0000313" key="4">
    <source>
        <dbReference type="Proteomes" id="UP001597468"/>
    </source>
</evidence>
<gene>
    <name evidence="3" type="primary">wrbA</name>
    <name evidence="3" type="ORF">ACFSTG_13390</name>
</gene>
<dbReference type="GO" id="GO:0003955">
    <property type="term" value="F:NAD(P)H dehydrogenase (quinone) activity"/>
    <property type="evidence" value="ECO:0007669"/>
    <property type="project" value="UniProtKB-EC"/>
</dbReference>
<dbReference type="PROSITE" id="PS50902">
    <property type="entry name" value="FLAVODOXIN_LIKE"/>
    <property type="match status" value="1"/>
</dbReference>
<accession>A0ABW5IZU4</accession>
<feature type="domain" description="Flavodoxin-like" evidence="2">
    <location>
        <begin position="6"/>
        <end position="192"/>
    </location>
</feature>
<dbReference type="Proteomes" id="UP001597468">
    <property type="component" value="Unassembled WGS sequence"/>
</dbReference>
<dbReference type="InterPro" id="IPR005025">
    <property type="entry name" value="FMN_Rdtase-like_dom"/>
</dbReference>
<dbReference type="RefSeq" id="WP_380753928.1">
    <property type="nucleotide sequence ID" value="NZ_JBHULT010000011.1"/>
</dbReference>
<dbReference type="InterPro" id="IPR029039">
    <property type="entry name" value="Flavoprotein-like_sf"/>
</dbReference>
<comment type="similarity">
    <text evidence="1">Belongs to the WrbA family.</text>
</comment>
<comment type="caution">
    <text evidence="3">The sequence shown here is derived from an EMBL/GenBank/DDBJ whole genome shotgun (WGS) entry which is preliminary data.</text>
</comment>
<name>A0ABW5IZU4_9FLAO</name>
<evidence type="ECO:0000313" key="3">
    <source>
        <dbReference type="EMBL" id="MFD2518895.1"/>
    </source>
</evidence>
<dbReference type="InterPro" id="IPR010089">
    <property type="entry name" value="Flavoprotein_WrbA-like"/>
</dbReference>
<dbReference type="PANTHER" id="PTHR30546">
    <property type="entry name" value="FLAVODOXIN-RELATED PROTEIN WRBA-RELATED"/>
    <property type="match status" value="1"/>
</dbReference>
<reference evidence="4" key="1">
    <citation type="journal article" date="2019" name="Int. J. Syst. Evol. Microbiol.">
        <title>The Global Catalogue of Microorganisms (GCM) 10K type strain sequencing project: providing services to taxonomists for standard genome sequencing and annotation.</title>
        <authorList>
            <consortium name="The Broad Institute Genomics Platform"/>
            <consortium name="The Broad Institute Genome Sequencing Center for Infectious Disease"/>
            <person name="Wu L."/>
            <person name="Ma J."/>
        </authorList>
    </citation>
    <scope>NUCLEOTIDE SEQUENCE [LARGE SCALE GENOMIC DNA]</scope>
    <source>
        <strain evidence="4">KCTC 42585</strain>
    </source>
</reference>
<sequence length="204" mass="22306">MKDIKVAVIYYSSTGTNYQMARWAHEAAKAAGVKEVRLRKVRELAPQEAIAENKEWQKHVEHTKDVEVASMDDLEWADAYIFSAPTRYGNLPSQFQSFLDMTGGLWSSGKLANKVVSGMTSASNDHGGQESTLLTLYKTMLHWGAIVAAPGYTHDTIFGAGGNPYGISVTAGKGSLGNEVKEGIFHQVKRTIEIAGWLKTGKNL</sequence>
<dbReference type="Pfam" id="PF03358">
    <property type="entry name" value="FMN_red"/>
    <property type="match status" value="1"/>
</dbReference>
<dbReference type="InterPro" id="IPR008254">
    <property type="entry name" value="Flavodoxin/NO_synth"/>
</dbReference>
<organism evidence="3 4">
    <name type="scientific">Salinimicrobium flavum</name>
    <dbReference type="NCBI Taxonomy" id="1737065"/>
    <lineage>
        <taxon>Bacteria</taxon>
        <taxon>Pseudomonadati</taxon>
        <taxon>Bacteroidota</taxon>
        <taxon>Flavobacteriia</taxon>
        <taxon>Flavobacteriales</taxon>
        <taxon>Flavobacteriaceae</taxon>
        <taxon>Salinimicrobium</taxon>
    </lineage>
</organism>
<keyword evidence="3" id="KW-0560">Oxidoreductase</keyword>
<proteinExistence type="inferred from homology"/>
<dbReference type="NCBIfam" id="TIGR01755">
    <property type="entry name" value="flav_wrbA"/>
    <property type="match status" value="1"/>
</dbReference>
<keyword evidence="4" id="KW-1185">Reference proteome</keyword>
<dbReference type="NCBIfam" id="NF002999">
    <property type="entry name" value="PRK03767.1"/>
    <property type="match status" value="1"/>
</dbReference>
<evidence type="ECO:0000259" key="2">
    <source>
        <dbReference type="PROSITE" id="PS50902"/>
    </source>
</evidence>
<evidence type="ECO:0000256" key="1">
    <source>
        <dbReference type="ARBA" id="ARBA00006961"/>
    </source>
</evidence>
<dbReference type="Gene3D" id="3.40.50.360">
    <property type="match status" value="1"/>
</dbReference>